<protein>
    <submittedName>
        <fullName evidence="2">Uncharacterized protein</fullName>
    </submittedName>
</protein>
<proteinExistence type="predicted"/>
<name>A0A679PDV3_GIBZA</name>
<feature type="region of interest" description="Disordered" evidence="1">
    <location>
        <begin position="94"/>
        <end position="113"/>
    </location>
</feature>
<organism evidence="2">
    <name type="scientific">Gibberella zeae</name>
    <name type="common">Wheat head blight fungus</name>
    <name type="synonym">Fusarium graminearum</name>
    <dbReference type="NCBI Taxonomy" id="5518"/>
    <lineage>
        <taxon>Eukaryota</taxon>
        <taxon>Fungi</taxon>
        <taxon>Dikarya</taxon>
        <taxon>Ascomycota</taxon>
        <taxon>Pezizomycotina</taxon>
        <taxon>Sordariomycetes</taxon>
        <taxon>Hypocreomycetidae</taxon>
        <taxon>Hypocreales</taxon>
        <taxon>Nectriaceae</taxon>
        <taxon>Fusarium</taxon>
    </lineage>
</organism>
<feature type="compositionally biased region" description="Polar residues" evidence="1">
    <location>
        <begin position="94"/>
        <end position="107"/>
    </location>
</feature>
<sequence>MEDSTALITRHHVEHAQPKDRYLYSENNALPPTHDGYMDIDEAWRRFEVARRSAEFYMDQYFQNLEAGTAQPRAGPNSRSSLAPLALIGVRLGTSSPSNQLPETSDTVETRGGQLRDGRYWNRKAARDSLIRDLNEMGFWIAQLSSSQQFQVKIPICVACFSGIVMSGLQHVRSQLLQWAVYVGKIAALLAMASSLGYMIHGRSRVVEYSRHKESISQCLDAVYGWALTNGHQKVVTKKQYWLLKRLS</sequence>
<accession>A0A679PDV3</accession>
<reference evidence="2" key="1">
    <citation type="submission" date="2019-04" db="EMBL/GenBank/DDBJ databases">
        <authorList>
            <person name="Melise S."/>
            <person name="Noan J."/>
            <person name="Okalmin O."/>
        </authorList>
    </citation>
    <scope>NUCLEOTIDE SEQUENCE</scope>
    <source>
        <strain evidence="2">FN9</strain>
    </source>
</reference>
<dbReference type="EMBL" id="CAAKMV010000181">
    <property type="protein sequence ID" value="VIO63562.1"/>
    <property type="molecule type" value="Genomic_DNA"/>
</dbReference>
<dbReference type="OrthoDB" id="5098610at2759"/>
<dbReference type="AlphaFoldDB" id="A0A679PDV3"/>
<gene>
    <name evidence="2" type="ORF">FUG_LOCUS540973</name>
</gene>
<evidence type="ECO:0000256" key="1">
    <source>
        <dbReference type="SAM" id="MobiDB-lite"/>
    </source>
</evidence>
<evidence type="ECO:0000313" key="2">
    <source>
        <dbReference type="EMBL" id="VIO63562.1"/>
    </source>
</evidence>